<comment type="caution">
    <text evidence="2">The sequence shown here is derived from an EMBL/GenBank/DDBJ whole genome shotgun (WGS) entry which is preliminary data.</text>
</comment>
<dbReference type="Proteomes" id="UP000327157">
    <property type="component" value="Chromosome 12"/>
</dbReference>
<gene>
    <name evidence="2" type="ORF">D8674_008716</name>
</gene>
<reference evidence="2 3" key="3">
    <citation type="submission" date="2019-11" db="EMBL/GenBank/DDBJ databases">
        <title>A de novo genome assembly of a pear dwarfing rootstock.</title>
        <authorList>
            <person name="Wang F."/>
            <person name="Wang J."/>
            <person name="Li S."/>
            <person name="Zhang Y."/>
            <person name="Fang M."/>
            <person name="Ma L."/>
            <person name="Zhao Y."/>
            <person name="Jiang S."/>
        </authorList>
    </citation>
    <scope>NUCLEOTIDE SEQUENCE [LARGE SCALE GENOMIC DNA]</scope>
    <source>
        <strain evidence="2">S2</strain>
        <tissue evidence="2">Leaf</tissue>
    </source>
</reference>
<dbReference type="AlphaFoldDB" id="A0A5N5HWF9"/>
<feature type="region of interest" description="Disordered" evidence="1">
    <location>
        <begin position="76"/>
        <end position="105"/>
    </location>
</feature>
<keyword evidence="3" id="KW-1185">Reference proteome</keyword>
<dbReference type="OrthoDB" id="1624331at2759"/>
<feature type="compositionally biased region" description="Polar residues" evidence="1">
    <location>
        <begin position="176"/>
        <end position="192"/>
    </location>
</feature>
<protein>
    <submittedName>
        <fullName evidence="2">Uncharacterized protein</fullName>
    </submittedName>
</protein>
<evidence type="ECO:0000256" key="1">
    <source>
        <dbReference type="SAM" id="MobiDB-lite"/>
    </source>
</evidence>
<evidence type="ECO:0000313" key="3">
    <source>
        <dbReference type="Proteomes" id="UP000327157"/>
    </source>
</evidence>
<reference evidence="3" key="2">
    <citation type="submission" date="2019-10" db="EMBL/GenBank/DDBJ databases">
        <title>A de novo genome assembly of a pear dwarfing rootstock.</title>
        <authorList>
            <person name="Wang F."/>
            <person name="Wang J."/>
            <person name="Li S."/>
            <person name="Zhang Y."/>
            <person name="Fang M."/>
            <person name="Ma L."/>
            <person name="Zhao Y."/>
            <person name="Jiang S."/>
        </authorList>
    </citation>
    <scope>NUCLEOTIDE SEQUENCE [LARGE SCALE GENOMIC DNA]</scope>
</reference>
<evidence type="ECO:0000313" key="2">
    <source>
        <dbReference type="EMBL" id="KAB2631197.1"/>
    </source>
</evidence>
<proteinExistence type="predicted"/>
<accession>A0A5N5HWF9</accession>
<name>A0A5N5HWF9_9ROSA</name>
<dbReference type="EMBL" id="SMOL01000143">
    <property type="protein sequence ID" value="KAB2631197.1"/>
    <property type="molecule type" value="Genomic_DNA"/>
</dbReference>
<sequence>MIELEGNDDFDQIVFDPEAFSIVQSMDLDFNPSTFFDDVDLDDQLVAVAVTVTDLPVFDGKKKKIYEPETVLSVTVAPPLPSSRPQNPNPNQDSSKPPTIPDIDWNDARKMESCTLKLRQSYQHQQRNRRKIQILPPPELPKPQPALQNKGKAFPSFGKGTVLEIVLQSLYPLASSAQNPNKETPLSSSTINPRKETPRPDVDWNDAQKMESSKRKLHQAYQQDPRKRRKIQILEVKDLPLPKPQHHMKKLSTVISRSRKCQVF</sequence>
<feature type="compositionally biased region" description="Pro residues" evidence="1">
    <location>
        <begin position="135"/>
        <end position="144"/>
    </location>
</feature>
<reference evidence="2 3" key="1">
    <citation type="submission" date="2019-09" db="EMBL/GenBank/DDBJ databases">
        <authorList>
            <person name="Ou C."/>
        </authorList>
    </citation>
    <scope>NUCLEOTIDE SEQUENCE [LARGE SCALE GENOMIC DNA]</scope>
    <source>
        <strain evidence="2">S2</strain>
        <tissue evidence="2">Leaf</tissue>
    </source>
</reference>
<organism evidence="2 3">
    <name type="scientific">Pyrus ussuriensis x Pyrus communis</name>
    <dbReference type="NCBI Taxonomy" id="2448454"/>
    <lineage>
        <taxon>Eukaryota</taxon>
        <taxon>Viridiplantae</taxon>
        <taxon>Streptophyta</taxon>
        <taxon>Embryophyta</taxon>
        <taxon>Tracheophyta</taxon>
        <taxon>Spermatophyta</taxon>
        <taxon>Magnoliopsida</taxon>
        <taxon>eudicotyledons</taxon>
        <taxon>Gunneridae</taxon>
        <taxon>Pentapetalae</taxon>
        <taxon>rosids</taxon>
        <taxon>fabids</taxon>
        <taxon>Rosales</taxon>
        <taxon>Rosaceae</taxon>
        <taxon>Amygdaloideae</taxon>
        <taxon>Maleae</taxon>
        <taxon>Pyrus</taxon>
    </lineage>
</organism>
<feature type="compositionally biased region" description="Low complexity" evidence="1">
    <location>
        <begin position="83"/>
        <end position="97"/>
    </location>
</feature>
<feature type="region of interest" description="Disordered" evidence="1">
    <location>
        <begin position="119"/>
        <end position="153"/>
    </location>
</feature>
<feature type="region of interest" description="Disordered" evidence="1">
    <location>
        <begin position="176"/>
        <end position="228"/>
    </location>
</feature>
<feature type="compositionally biased region" description="Basic and acidic residues" evidence="1">
    <location>
        <begin position="193"/>
        <end position="214"/>
    </location>
</feature>